<comment type="caution">
    <text evidence="1">The sequence shown here is derived from an EMBL/GenBank/DDBJ whole genome shotgun (WGS) entry which is preliminary data.</text>
</comment>
<dbReference type="RefSeq" id="WP_262432546.1">
    <property type="nucleotide sequence ID" value="NZ_JACRTE010000018.1"/>
</dbReference>
<protein>
    <submittedName>
        <fullName evidence="1">DUF1643 domain-containing protein</fullName>
    </submittedName>
</protein>
<dbReference type="EMBL" id="JACRTE010000018">
    <property type="protein sequence ID" value="MBC8597233.1"/>
    <property type="molecule type" value="Genomic_DNA"/>
</dbReference>
<sequence>MTKEKNTIRTELLFDNDGESKLKLSVEWDKNKKKACVIMLRFGKGDGIYFDKSTSQCVKNLSSMDYGGVDIVNLFSSPDMEMNDTNINTIKNAVTVADTVVYTVGVGKKNYKAFQTAQSLILPIIENVREKLFCISDSDGNGFYHPLCPKVDTWHLTKFNTKDLLSL</sequence>
<keyword evidence="2" id="KW-1185">Reference proteome</keyword>
<evidence type="ECO:0000313" key="2">
    <source>
        <dbReference type="Proteomes" id="UP000647416"/>
    </source>
</evidence>
<evidence type="ECO:0000313" key="1">
    <source>
        <dbReference type="EMBL" id="MBC8597233.1"/>
    </source>
</evidence>
<gene>
    <name evidence="1" type="ORF">H8706_10215</name>
</gene>
<reference evidence="1" key="1">
    <citation type="submission" date="2020-08" db="EMBL/GenBank/DDBJ databases">
        <title>Genome public.</title>
        <authorList>
            <person name="Liu C."/>
            <person name="Sun Q."/>
        </authorList>
    </citation>
    <scope>NUCLEOTIDE SEQUENCE</scope>
    <source>
        <strain evidence="1">NSJ-50</strain>
    </source>
</reference>
<accession>A0A926FAC0</accession>
<organism evidence="1 2">
    <name type="scientific">Qingrenia yutianensis</name>
    <dbReference type="NCBI Taxonomy" id="2763676"/>
    <lineage>
        <taxon>Bacteria</taxon>
        <taxon>Bacillati</taxon>
        <taxon>Bacillota</taxon>
        <taxon>Clostridia</taxon>
        <taxon>Eubacteriales</taxon>
        <taxon>Oscillospiraceae</taxon>
        <taxon>Qingrenia</taxon>
    </lineage>
</organism>
<proteinExistence type="predicted"/>
<dbReference type="AlphaFoldDB" id="A0A926FAC0"/>
<dbReference type="Proteomes" id="UP000647416">
    <property type="component" value="Unassembled WGS sequence"/>
</dbReference>
<dbReference type="Pfam" id="PF07799">
    <property type="entry name" value="DUF1643"/>
    <property type="match status" value="1"/>
</dbReference>
<name>A0A926FAC0_9FIRM</name>
<dbReference type="InterPro" id="IPR012441">
    <property type="entry name" value="DUF1643"/>
</dbReference>